<dbReference type="HOGENOM" id="CLU_198116_4_1_9"/>
<evidence type="ECO:0000313" key="1">
    <source>
        <dbReference type="EMBL" id="BAB05204.1"/>
    </source>
</evidence>
<keyword evidence="2" id="KW-1185">Reference proteome</keyword>
<dbReference type="OrthoDB" id="1684946at2"/>
<gene>
    <name evidence="1" type="ordered locus">BH1485</name>
</gene>
<protein>
    <submittedName>
        <fullName evidence="1">BH1485 protein</fullName>
    </submittedName>
</protein>
<dbReference type="GeneID" id="87597108"/>
<dbReference type="InterPro" id="IPR018743">
    <property type="entry name" value="DUF2292"/>
</dbReference>
<dbReference type="Pfam" id="PF10055">
    <property type="entry name" value="DUF2292"/>
    <property type="match status" value="1"/>
</dbReference>
<dbReference type="AlphaFoldDB" id="Q9KCT4"/>
<dbReference type="STRING" id="272558.gene:10727383"/>
<dbReference type="Proteomes" id="UP000001258">
    <property type="component" value="Chromosome"/>
</dbReference>
<sequence>MTQPVNKELEPVFDKVKDLLEGLKYGSVTIVVQNGKVIQIEKNEKVRL</sequence>
<proteinExistence type="predicted"/>
<evidence type="ECO:0000313" key="2">
    <source>
        <dbReference type="Proteomes" id="UP000001258"/>
    </source>
</evidence>
<dbReference type="EMBL" id="BA000004">
    <property type="protein sequence ID" value="BAB05204.1"/>
    <property type="molecule type" value="Genomic_DNA"/>
</dbReference>
<dbReference type="eggNOG" id="COG5583">
    <property type="taxonomic scope" value="Bacteria"/>
</dbReference>
<dbReference type="PIR" id="E83835">
    <property type="entry name" value="E83835"/>
</dbReference>
<dbReference type="RefSeq" id="WP_010897650.1">
    <property type="nucleotide sequence ID" value="NC_002570.2"/>
</dbReference>
<dbReference type="KEGG" id="bha:BH1485"/>
<organism evidence="1 2">
    <name type="scientific">Halalkalibacterium halodurans (strain ATCC BAA-125 / DSM 18197 / FERM 7344 / JCM 9153 / C-125)</name>
    <name type="common">Bacillus halodurans</name>
    <dbReference type="NCBI Taxonomy" id="272558"/>
    <lineage>
        <taxon>Bacteria</taxon>
        <taxon>Bacillati</taxon>
        <taxon>Bacillota</taxon>
        <taxon>Bacilli</taxon>
        <taxon>Bacillales</taxon>
        <taxon>Bacillaceae</taxon>
        <taxon>Halalkalibacterium (ex Joshi et al. 2022)</taxon>
    </lineage>
</organism>
<reference evidence="1 2" key="1">
    <citation type="journal article" date="2000" name="Nucleic Acids Res.">
        <title>Complete genome sequence of the alkaliphilic bacterium Bacillus halodurans and genomic sequence comparison with Bacillus subtilis.</title>
        <authorList>
            <person name="Takami H."/>
            <person name="Nakasone K."/>
            <person name="Takaki Y."/>
            <person name="Maeno G."/>
            <person name="Sasaki R."/>
            <person name="Masui N."/>
            <person name="Fuji F."/>
            <person name="Hirama C."/>
            <person name="Nakamura Y."/>
            <person name="Ogasawara N."/>
            <person name="Kuhara S."/>
            <person name="Horikoshi K."/>
        </authorList>
    </citation>
    <scope>NUCLEOTIDE SEQUENCE [LARGE SCALE GENOMIC DNA]</scope>
    <source>
        <strain evidence="2">ATCC BAA-125 / DSM 18197 / FERM 7344 / JCM 9153 / C-125</strain>
    </source>
</reference>
<accession>Q9KCT4</accession>
<name>Q9KCT4_HALH5</name>